<dbReference type="RefSeq" id="XP_016293500.1">
    <property type="nucleotide sequence ID" value="XM_016435157.1"/>
</dbReference>
<dbReference type="eggNOG" id="KOG2458">
    <property type="taxonomic scope" value="Eukaryota"/>
</dbReference>
<protein>
    <recommendedName>
        <fullName evidence="3">Glycosyl transferase CAP10 domain-containing protein</fullName>
    </recommendedName>
</protein>
<dbReference type="HOGENOM" id="CLU_028539_2_1_1"/>
<proteinExistence type="predicted"/>
<feature type="compositionally biased region" description="Gly residues" evidence="1">
    <location>
        <begin position="460"/>
        <end position="473"/>
    </location>
</feature>
<dbReference type="GeneID" id="27417774"/>
<dbReference type="PANTHER" id="PTHR12203">
    <property type="entry name" value="KDEL LYS-ASP-GLU-LEU CONTAINING - RELATED"/>
    <property type="match status" value="1"/>
</dbReference>
<keyword evidence="2" id="KW-0472">Membrane</keyword>
<evidence type="ECO:0000256" key="2">
    <source>
        <dbReference type="SAM" id="Phobius"/>
    </source>
</evidence>
<keyword evidence="2" id="KW-0812">Transmembrane</keyword>
<dbReference type="Pfam" id="PF05686">
    <property type="entry name" value="Glyco_transf_90"/>
    <property type="match status" value="1"/>
</dbReference>
<evidence type="ECO:0000313" key="4">
    <source>
        <dbReference type="EMBL" id="EST08511.1"/>
    </source>
</evidence>
<name>V5EDE7_KALBG</name>
<sequence length="505" mass="54812">MSSSSRYTAVSGDDTHGSSRPSRRRDVGIVHHFSRAGVTGSTLFVLGCLLLSLLPGQYIPASPLHTSTTTRGLSPDRRHDRTMDDATCRLEFPLLYPQLSDNVAAWRAKGGISHADLDEAARTCVGNWGMARVVIRDGQLFLKQVREGGESRISALLHLLHTAVSSDPTSNLEDDTGVEVVLSEADKDASSSDAVWVLSKKVSEPKAKGTWLLPDFGFAGWPEAGIASFDEFLHLASLQDVLVPWAQKGDRILWRGLANGYTPRMDLLAQTRTADADSWADVKQTSFHDVGADFHPLIPMHEHCRHKYLVQTEGNSYSGRGKFLWACRSVTVAHELEWTQHFHPALDANPLSKGQNMVQLPGKLFAGLRETTLRLQANANVSADQTLGRENWGDGLGMNPPQKIAENAVEALRNRYLTPAATNCYVRAALRAYAGVLRKETWPRESGAEAWGVKGEGITPSGGPGGGVAPGGGKGKDLAKVGVKGDIEYGVWRLSGSPDWPPKTI</sequence>
<dbReference type="InterPro" id="IPR006598">
    <property type="entry name" value="CAP10"/>
</dbReference>
<evidence type="ECO:0000256" key="1">
    <source>
        <dbReference type="SAM" id="MobiDB-lite"/>
    </source>
</evidence>
<feature type="region of interest" description="Disordered" evidence="1">
    <location>
        <begin position="452"/>
        <end position="474"/>
    </location>
</feature>
<organism evidence="4 5">
    <name type="scientific">Kalmanozyma brasiliensis (strain GHG001)</name>
    <name type="common">Yeast</name>
    <name type="synonym">Pseudozyma brasiliensis</name>
    <dbReference type="NCBI Taxonomy" id="1365824"/>
    <lineage>
        <taxon>Eukaryota</taxon>
        <taxon>Fungi</taxon>
        <taxon>Dikarya</taxon>
        <taxon>Basidiomycota</taxon>
        <taxon>Ustilaginomycotina</taxon>
        <taxon>Ustilaginomycetes</taxon>
        <taxon>Ustilaginales</taxon>
        <taxon>Ustilaginaceae</taxon>
        <taxon>Kalmanozyma</taxon>
    </lineage>
</organism>
<keyword evidence="2" id="KW-1133">Transmembrane helix</keyword>
<dbReference type="InterPro" id="IPR051091">
    <property type="entry name" value="O-Glucosyltr/Glycosyltrsf_90"/>
</dbReference>
<dbReference type="OrthoDB" id="202415at2759"/>
<dbReference type="AlphaFoldDB" id="V5EDE7"/>
<dbReference type="Proteomes" id="UP000019377">
    <property type="component" value="Unassembled WGS sequence"/>
</dbReference>
<feature type="region of interest" description="Disordered" evidence="1">
    <location>
        <begin position="1"/>
        <end position="23"/>
    </location>
</feature>
<dbReference type="EMBL" id="KI545858">
    <property type="protein sequence ID" value="EST08511.1"/>
    <property type="molecule type" value="Genomic_DNA"/>
</dbReference>
<reference evidence="5" key="1">
    <citation type="journal article" date="2013" name="Genome Announc.">
        <title>Draft genome sequence of Pseudozyma brasiliensis sp. nov. strain GHG001, a high producer of endo-1,4-xylanase isolated from an insect pest of sugarcane.</title>
        <authorList>
            <person name="Oliveira J.V.D.C."/>
            <person name="dos Santos R.A.C."/>
            <person name="Borges T.A."/>
            <person name="Riano-Pachon D.M."/>
            <person name="Goldman G.H."/>
        </authorList>
    </citation>
    <scope>NUCLEOTIDE SEQUENCE [LARGE SCALE GENOMIC DNA]</scope>
    <source>
        <strain evidence="5">GHG001</strain>
    </source>
</reference>
<feature type="transmembrane region" description="Helical" evidence="2">
    <location>
        <begin position="33"/>
        <end position="54"/>
    </location>
</feature>
<accession>V5EDE7</accession>
<dbReference type="OMA" id="VAHTEGH"/>
<evidence type="ECO:0000313" key="5">
    <source>
        <dbReference type="Proteomes" id="UP000019377"/>
    </source>
</evidence>
<evidence type="ECO:0000259" key="3">
    <source>
        <dbReference type="SMART" id="SM00672"/>
    </source>
</evidence>
<gene>
    <name evidence="4" type="ORF">PSEUBRA_SCAF16g05367</name>
</gene>
<feature type="domain" description="Glycosyl transferase CAP10" evidence="3">
    <location>
        <begin position="171"/>
        <end position="371"/>
    </location>
</feature>
<dbReference type="SMART" id="SM00672">
    <property type="entry name" value="CAP10"/>
    <property type="match status" value="1"/>
</dbReference>
<keyword evidence="5" id="KW-1185">Reference proteome</keyword>
<dbReference type="PANTHER" id="PTHR12203:SF107">
    <property type="entry name" value="GLYCOSYL TRANSFERASE CAP10 DOMAIN-CONTAINING PROTEIN"/>
    <property type="match status" value="1"/>
</dbReference>